<dbReference type="InterPro" id="IPR008010">
    <property type="entry name" value="Tatp1"/>
</dbReference>
<name>A0A1R1X2D8_9FUNG</name>
<feature type="compositionally biased region" description="Polar residues" evidence="6">
    <location>
        <begin position="202"/>
        <end position="212"/>
    </location>
</feature>
<dbReference type="EMBL" id="LSSN01005696">
    <property type="protein sequence ID" value="OMJ08757.1"/>
    <property type="molecule type" value="Genomic_DNA"/>
</dbReference>
<comment type="caution">
    <text evidence="8">The sequence shown here is derived from an EMBL/GenBank/DDBJ whole genome shotgun (WGS) entry which is preliminary data.</text>
</comment>
<dbReference type="PANTHER" id="PTHR13317">
    <property type="entry name" value="TRANSMEMBRANE ANTERIOR POSTERIOR TRANSFORMATION PROTEIN 1 HOMOLOG"/>
    <property type="match status" value="1"/>
</dbReference>
<evidence type="ECO:0000256" key="2">
    <source>
        <dbReference type="ARBA" id="ARBA00008803"/>
    </source>
</evidence>
<accession>A0A1R1X2D8</accession>
<evidence type="ECO:0000256" key="7">
    <source>
        <dbReference type="SAM" id="Phobius"/>
    </source>
</evidence>
<keyword evidence="3 7" id="KW-0812">Transmembrane</keyword>
<feature type="region of interest" description="Disordered" evidence="6">
    <location>
        <begin position="823"/>
        <end position="881"/>
    </location>
</feature>
<dbReference type="OrthoDB" id="29023at2759"/>
<comment type="similarity">
    <text evidence="2">Belongs to the TAPT1 family.</text>
</comment>
<dbReference type="PANTHER" id="PTHR13317:SF4">
    <property type="entry name" value="TRANSMEMBRANE ANTERIOR POSTERIOR TRANSFORMATION PROTEIN 1 HOMOLOG"/>
    <property type="match status" value="1"/>
</dbReference>
<gene>
    <name evidence="8" type="ORF">AYI70_g11340</name>
</gene>
<feature type="transmembrane region" description="Helical" evidence="7">
    <location>
        <begin position="785"/>
        <end position="805"/>
    </location>
</feature>
<feature type="transmembrane region" description="Helical" evidence="7">
    <location>
        <begin position="416"/>
        <end position="439"/>
    </location>
</feature>
<protein>
    <submittedName>
        <fullName evidence="8">Protein TAPT1-like protein</fullName>
    </submittedName>
</protein>
<dbReference type="AlphaFoldDB" id="A0A1R1X2D8"/>
<keyword evidence="4 7" id="KW-1133">Transmembrane helix</keyword>
<feature type="transmembrane region" description="Helical" evidence="7">
    <location>
        <begin position="636"/>
        <end position="657"/>
    </location>
</feature>
<keyword evidence="5 7" id="KW-0472">Membrane</keyword>
<evidence type="ECO:0000313" key="9">
    <source>
        <dbReference type="Proteomes" id="UP000187283"/>
    </source>
</evidence>
<sequence length="948" mass="107800">MITFDASKNSTSTDNSKKTNNRTPISYERAANIDFVHKLMRSQDSIVDLDVVMPEKNVDISNNLSNFDLMKIDRETKIDNISSRNEATGLEKKKKQIDYDDTYRLSVVKTKKKIARASSNPLPNLDISELSSSIFDYKHRKRFSYNISQNSIEPITSSYLFSKKTKSKRISNVLTVSPLFSPSEGSNLDDSKSQKLSPLDSKLSNSSFGSPNSPTSMVIVLKDKSPTTQETSIEKAIREIYELAEKSEAELIRKRMFFFLNVPYEIEKLMALGVSICANAYLNTFIDLPIQALSVLYDEINTFFLKLLKKNKSPTSSFNKNNTPKADWNRAVRLTSLYKIFVFITTFILVGSVDSAQAYHTIRAQSSLKLYFIFNSLELFDKLLTSFGLDALDSIQYSIAKIIEYKKSGKSSAMDVMISIIHGIIGLVYMLLHTLVLYFQVLSLNVAINSYSQQLLLLLISNQFVELKGNILKKFEKENFFQLTCGDIVERFQEFVFLGLIITQNLFELIDSRSFGFNSTSVSHYFATMFSPEFLQLDFLLNRVLIPVFMVIGTEIIVDWVKHAFIAKFNWFRPYLYSKYGDILCRDLVGATPADDIANMNNNTGVVLLSVPSKSTNGKKIEMPDLTPKVARRMGFLPYPLAVLTMVIVSDSIILVTGNITSFFSLLKCLKGLFSLFIMHPFFKLYQFSRCGLMCYIDSPKKDFKSAFICNNFCYTNKIQKPDLHYLINTLDKAKLSDQELKTFYSNKLAILNSYSEASSSSLSNHYLKVYENEIDINSLQSTCYYILFVSAILVLVAVLKFFAFEKLKQYASSRYLSFCKNKAKPQPDNTQNSKNGPQKSLKQDCLQNSEESQKTSKNPTSKSTNLLGVDKKLPADSSSTEIQTTTIQRKVSITGFHDLTKELDLQRLEDVKNLISSDADEVAWDKMKPKWNLDNVSRYSLFKSRIP</sequence>
<dbReference type="GO" id="GO:0005789">
    <property type="term" value="C:endoplasmic reticulum membrane"/>
    <property type="evidence" value="ECO:0007669"/>
    <property type="project" value="TreeGrafter"/>
</dbReference>
<comment type="subcellular location">
    <subcellularLocation>
        <location evidence="1">Membrane</location>
        <topology evidence="1">Multi-pass membrane protein</topology>
    </subcellularLocation>
</comment>
<proteinExistence type="inferred from homology"/>
<dbReference type="STRING" id="133412.A0A1R1X2D8"/>
<evidence type="ECO:0000313" key="8">
    <source>
        <dbReference type="EMBL" id="OMJ08757.1"/>
    </source>
</evidence>
<feature type="region of interest" description="Disordered" evidence="6">
    <location>
        <begin position="182"/>
        <end position="212"/>
    </location>
</feature>
<dbReference type="Proteomes" id="UP000187283">
    <property type="component" value="Unassembled WGS sequence"/>
</dbReference>
<evidence type="ECO:0000256" key="3">
    <source>
        <dbReference type="ARBA" id="ARBA00022692"/>
    </source>
</evidence>
<evidence type="ECO:0000256" key="1">
    <source>
        <dbReference type="ARBA" id="ARBA00004141"/>
    </source>
</evidence>
<feature type="region of interest" description="Disordered" evidence="6">
    <location>
        <begin position="1"/>
        <end position="24"/>
    </location>
</feature>
<dbReference type="Pfam" id="PF05346">
    <property type="entry name" value="DUF747"/>
    <property type="match status" value="1"/>
</dbReference>
<reference evidence="8 9" key="1">
    <citation type="submission" date="2017-01" db="EMBL/GenBank/DDBJ databases">
        <authorList>
            <person name="Mah S.A."/>
            <person name="Swanson W.J."/>
            <person name="Moy G.W."/>
            <person name="Vacquier V.D."/>
        </authorList>
    </citation>
    <scope>NUCLEOTIDE SEQUENCE [LARGE SCALE GENOMIC DNA]</scope>
    <source>
        <strain evidence="8 9">GSMNP</strain>
    </source>
</reference>
<feature type="transmembrane region" description="Helical" evidence="7">
    <location>
        <begin position="340"/>
        <end position="359"/>
    </location>
</feature>
<evidence type="ECO:0000256" key="6">
    <source>
        <dbReference type="SAM" id="MobiDB-lite"/>
    </source>
</evidence>
<evidence type="ECO:0000256" key="5">
    <source>
        <dbReference type="ARBA" id="ARBA00023136"/>
    </source>
</evidence>
<organism evidence="8 9">
    <name type="scientific">Smittium culicis</name>
    <dbReference type="NCBI Taxonomy" id="133412"/>
    <lineage>
        <taxon>Eukaryota</taxon>
        <taxon>Fungi</taxon>
        <taxon>Fungi incertae sedis</taxon>
        <taxon>Zoopagomycota</taxon>
        <taxon>Kickxellomycotina</taxon>
        <taxon>Harpellomycetes</taxon>
        <taxon>Harpellales</taxon>
        <taxon>Legeriomycetaceae</taxon>
        <taxon>Smittium</taxon>
    </lineage>
</organism>
<feature type="compositionally biased region" description="Polar residues" evidence="6">
    <location>
        <begin position="828"/>
        <end position="867"/>
    </location>
</feature>
<keyword evidence="9" id="KW-1185">Reference proteome</keyword>
<evidence type="ECO:0000256" key="4">
    <source>
        <dbReference type="ARBA" id="ARBA00022989"/>
    </source>
</evidence>